<dbReference type="GO" id="GO:0008395">
    <property type="term" value="F:steroid hydroxylase activity"/>
    <property type="evidence" value="ECO:0007669"/>
    <property type="project" value="TreeGrafter"/>
</dbReference>
<dbReference type="PANTHER" id="PTHR24304">
    <property type="entry name" value="CYTOCHROME P450 FAMILY 7"/>
    <property type="match status" value="1"/>
</dbReference>
<dbReference type="PANTHER" id="PTHR24304:SF2">
    <property type="entry name" value="24-HYDROXYCHOLESTEROL 7-ALPHA-HYDROXYLASE"/>
    <property type="match status" value="1"/>
</dbReference>
<dbReference type="InterPro" id="IPR036396">
    <property type="entry name" value="Cyt_P450_sf"/>
</dbReference>
<evidence type="ECO:0000256" key="4">
    <source>
        <dbReference type="ARBA" id="ARBA00022723"/>
    </source>
</evidence>
<dbReference type="HOGENOM" id="CLU_018012_5_2_1"/>
<evidence type="ECO:0000256" key="3">
    <source>
        <dbReference type="ARBA" id="ARBA00022617"/>
    </source>
</evidence>
<keyword evidence="8" id="KW-0472">Membrane</keyword>
<evidence type="ECO:0000256" key="8">
    <source>
        <dbReference type="SAM" id="Phobius"/>
    </source>
</evidence>
<evidence type="ECO:0000313" key="10">
    <source>
        <dbReference type="Proteomes" id="UP000054279"/>
    </source>
</evidence>
<keyword evidence="8" id="KW-0812">Transmembrane</keyword>
<evidence type="ECO:0000256" key="7">
    <source>
        <dbReference type="RuleBase" id="RU000461"/>
    </source>
</evidence>
<comment type="cofactor">
    <cofactor evidence="1 6">
        <name>heme</name>
        <dbReference type="ChEBI" id="CHEBI:30413"/>
    </cofactor>
</comment>
<keyword evidence="7" id="KW-0560">Oxidoreductase</keyword>
<dbReference type="Pfam" id="PF00067">
    <property type="entry name" value="p450"/>
    <property type="match status" value="2"/>
</dbReference>
<dbReference type="OrthoDB" id="3366823at2759"/>
<feature type="binding site" description="axial binding residue" evidence="6">
    <location>
        <position position="478"/>
    </location>
    <ligand>
        <name>heme</name>
        <dbReference type="ChEBI" id="CHEBI:30413"/>
    </ligand>
    <ligandPart>
        <name>Fe</name>
        <dbReference type="ChEBI" id="CHEBI:18248"/>
    </ligandPart>
</feature>
<evidence type="ECO:0008006" key="11">
    <source>
        <dbReference type="Google" id="ProtNLM"/>
    </source>
</evidence>
<comment type="similarity">
    <text evidence="2 7">Belongs to the cytochrome P450 family.</text>
</comment>
<dbReference type="EMBL" id="KN837109">
    <property type="protein sequence ID" value="KIJ46004.1"/>
    <property type="molecule type" value="Genomic_DNA"/>
</dbReference>
<dbReference type="PROSITE" id="PS00086">
    <property type="entry name" value="CYTOCHROME_P450"/>
    <property type="match status" value="1"/>
</dbReference>
<keyword evidence="5 6" id="KW-0408">Iron</keyword>
<evidence type="ECO:0000313" key="9">
    <source>
        <dbReference type="EMBL" id="KIJ46004.1"/>
    </source>
</evidence>
<dbReference type="InterPro" id="IPR002403">
    <property type="entry name" value="Cyt_P450_E_grp-IV"/>
</dbReference>
<dbReference type="InterPro" id="IPR001128">
    <property type="entry name" value="Cyt_P450"/>
</dbReference>
<dbReference type="SUPFAM" id="SSF48264">
    <property type="entry name" value="Cytochrome P450"/>
    <property type="match status" value="1"/>
</dbReference>
<feature type="transmembrane region" description="Helical" evidence="8">
    <location>
        <begin position="37"/>
        <end position="57"/>
    </location>
</feature>
<keyword evidence="7" id="KW-0503">Monooxygenase</keyword>
<dbReference type="PRINTS" id="PR00465">
    <property type="entry name" value="EP450IV"/>
</dbReference>
<dbReference type="AlphaFoldDB" id="A0A0C9VG78"/>
<evidence type="ECO:0000256" key="1">
    <source>
        <dbReference type="ARBA" id="ARBA00001971"/>
    </source>
</evidence>
<keyword evidence="8" id="KW-1133">Transmembrane helix</keyword>
<sequence>MKIEATTHLRVVALPTAALMAFRLVEALSTSGFPDIYTSISLLAGLGLAITLIIASFNSAFISITTKQPGFEFIEPPTIPTWIPWLGHALSYRSSPATFLKRCSQRYGPVYKFLAGGKYLVVISHPITISNLLRDRSKTIGIFDFQFLHKVTGIKDMTRMPHIYSHLVGVILTHPRKALSERHLGDVAASFNEQLFLILPTFLHGSEEMTFGVTDFVRRSLFPCTTMALLGHPFVDHDMYEDFFAFDDAAPQIIQKASFSGRLSAEDARDRIVQKLSSCVQQHWRDEDGGYLEGAEHPFISEIVRSMKAGNLTEDEMGRLLMSWMWGAHSNVIRVSIWLINYILTDDVMRETIRNEVLAGVEKVFSDIGSFIHDDPRCFDPNHFPFLNSAIKETLRIISLPSSARTVLEDTVLEGHDGQPIRLHKGEIIMADITSMHYNQQYFEDPHTFKFDRFVKSKGDTIFQQKVFLPFGSGTHVCIGRHYAQHVIRVFMISLFHFYDIGPGIGSSRLPPVDPKSFLTLLHSDKDLSITIRRHHEDRLNDFLYAQSS</sequence>
<dbReference type="Gene3D" id="1.10.630.10">
    <property type="entry name" value="Cytochrome P450"/>
    <property type="match status" value="1"/>
</dbReference>
<keyword evidence="4 6" id="KW-0479">Metal-binding</keyword>
<dbReference type="GO" id="GO:0005506">
    <property type="term" value="F:iron ion binding"/>
    <property type="evidence" value="ECO:0007669"/>
    <property type="project" value="InterPro"/>
</dbReference>
<proteinExistence type="inferred from homology"/>
<dbReference type="InterPro" id="IPR017972">
    <property type="entry name" value="Cyt_P450_CS"/>
</dbReference>
<evidence type="ECO:0000256" key="5">
    <source>
        <dbReference type="ARBA" id="ARBA00023004"/>
    </source>
</evidence>
<protein>
    <recommendedName>
        <fullName evidence="11">Cytochrome P450</fullName>
    </recommendedName>
</protein>
<reference evidence="9 10" key="1">
    <citation type="submission" date="2014-06" db="EMBL/GenBank/DDBJ databases">
        <title>Evolutionary Origins and Diversification of the Mycorrhizal Mutualists.</title>
        <authorList>
            <consortium name="DOE Joint Genome Institute"/>
            <consortium name="Mycorrhizal Genomics Consortium"/>
            <person name="Kohler A."/>
            <person name="Kuo A."/>
            <person name="Nagy L.G."/>
            <person name="Floudas D."/>
            <person name="Copeland A."/>
            <person name="Barry K.W."/>
            <person name="Cichocki N."/>
            <person name="Veneault-Fourrey C."/>
            <person name="LaButti K."/>
            <person name="Lindquist E.A."/>
            <person name="Lipzen A."/>
            <person name="Lundell T."/>
            <person name="Morin E."/>
            <person name="Murat C."/>
            <person name="Riley R."/>
            <person name="Ohm R."/>
            <person name="Sun H."/>
            <person name="Tunlid A."/>
            <person name="Henrissat B."/>
            <person name="Grigoriev I.V."/>
            <person name="Hibbett D.S."/>
            <person name="Martin F."/>
        </authorList>
    </citation>
    <scope>NUCLEOTIDE SEQUENCE [LARGE SCALE GENOMIC DNA]</scope>
    <source>
        <strain evidence="9 10">SS14</strain>
    </source>
</reference>
<evidence type="ECO:0000256" key="6">
    <source>
        <dbReference type="PIRSR" id="PIRSR602403-1"/>
    </source>
</evidence>
<organism evidence="9 10">
    <name type="scientific">Sphaerobolus stellatus (strain SS14)</name>
    <dbReference type="NCBI Taxonomy" id="990650"/>
    <lineage>
        <taxon>Eukaryota</taxon>
        <taxon>Fungi</taxon>
        <taxon>Dikarya</taxon>
        <taxon>Basidiomycota</taxon>
        <taxon>Agaricomycotina</taxon>
        <taxon>Agaricomycetes</taxon>
        <taxon>Phallomycetidae</taxon>
        <taxon>Geastrales</taxon>
        <taxon>Sphaerobolaceae</taxon>
        <taxon>Sphaerobolus</taxon>
    </lineage>
</organism>
<dbReference type="GO" id="GO:0016705">
    <property type="term" value="F:oxidoreductase activity, acting on paired donors, with incorporation or reduction of molecular oxygen"/>
    <property type="evidence" value="ECO:0007669"/>
    <property type="project" value="InterPro"/>
</dbReference>
<dbReference type="InterPro" id="IPR050529">
    <property type="entry name" value="CYP450_sterol_14alpha_dmase"/>
</dbReference>
<accession>A0A0C9VG78</accession>
<name>A0A0C9VG78_SPHS4</name>
<keyword evidence="3 6" id="KW-0349">Heme</keyword>
<evidence type="ECO:0000256" key="2">
    <source>
        <dbReference type="ARBA" id="ARBA00010617"/>
    </source>
</evidence>
<dbReference type="GO" id="GO:0020037">
    <property type="term" value="F:heme binding"/>
    <property type="evidence" value="ECO:0007669"/>
    <property type="project" value="InterPro"/>
</dbReference>
<gene>
    <name evidence="9" type="ORF">M422DRAFT_46325</name>
</gene>
<dbReference type="Proteomes" id="UP000054279">
    <property type="component" value="Unassembled WGS sequence"/>
</dbReference>
<keyword evidence="10" id="KW-1185">Reference proteome</keyword>